<keyword evidence="3" id="KW-0479">Metal-binding</keyword>
<dbReference type="SFLD" id="SFLDG01082">
    <property type="entry name" value="B12-binding_domain_containing"/>
    <property type="match status" value="1"/>
</dbReference>
<comment type="caution">
    <text evidence="7">The sequence shown here is derived from an EMBL/GenBank/DDBJ whole genome shotgun (WGS) entry which is preliminary data.</text>
</comment>
<reference evidence="7" key="1">
    <citation type="journal article" date="2014" name="Front. Microbiol.">
        <title>High frequency of phylogenetically diverse reductive dehalogenase-homologous genes in deep subseafloor sedimentary metagenomes.</title>
        <authorList>
            <person name="Kawai M."/>
            <person name="Futagami T."/>
            <person name="Toyoda A."/>
            <person name="Takaki Y."/>
            <person name="Nishi S."/>
            <person name="Hori S."/>
            <person name="Arai W."/>
            <person name="Tsubouchi T."/>
            <person name="Morono Y."/>
            <person name="Uchiyama I."/>
            <person name="Ito T."/>
            <person name="Fujiyama A."/>
            <person name="Inagaki F."/>
            <person name="Takami H."/>
        </authorList>
    </citation>
    <scope>NUCLEOTIDE SEQUENCE</scope>
    <source>
        <strain evidence="7">Expedition CK06-06</strain>
    </source>
</reference>
<dbReference type="SMART" id="SM00729">
    <property type="entry name" value="Elp3"/>
    <property type="match status" value="1"/>
</dbReference>
<evidence type="ECO:0000256" key="3">
    <source>
        <dbReference type="ARBA" id="ARBA00022723"/>
    </source>
</evidence>
<dbReference type="GO" id="GO:0005829">
    <property type="term" value="C:cytosol"/>
    <property type="evidence" value="ECO:0007669"/>
    <property type="project" value="TreeGrafter"/>
</dbReference>
<dbReference type="Pfam" id="PF04055">
    <property type="entry name" value="Radical_SAM"/>
    <property type="match status" value="1"/>
</dbReference>
<accession>X1H584</accession>
<gene>
    <name evidence="7" type="ORF">S03H2_31499</name>
</gene>
<dbReference type="PANTHER" id="PTHR43409:SF16">
    <property type="entry name" value="SLR0320 PROTEIN"/>
    <property type="match status" value="1"/>
</dbReference>
<evidence type="ECO:0000256" key="4">
    <source>
        <dbReference type="ARBA" id="ARBA00023004"/>
    </source>
</evidence>
<dbReference type="GO" id="GO:0003824">
    <property type="term" value="F:catalytic activity"/>
    <property type="evidence" value="ECO:0007669"/>
    <property type="project" value="InterPro"/>
</dbReference>
<dbReference type="PROSITE" id="PS51918">
    <property type="entry name" value="RADICAL_SAM"/>
    <property type="match status" value="1"/>
</dbReference>
<dbReference type="GO" id="GO:0046872">
    <property type="term" value="F:metal ion binding"/>
    <property type="evidence" value="ECO:0007669"/>
    <property type="project" value="UniProtKB-KW"/>
</dbReference>
<name>X1H584_9ZZZZ</name>
<evidence type="ECO:0000256" key="2">
    <source>
        <dbReference type="ARBA" id="ARBA00022691"/>
    </source>
</evidence>
<keyword evidence="2" id="KW-0949">S-adenosyl-L-methionine</keyword>
<keyword evidence="4" id="KW-0408">Iron</keyword>
<feature type="non-terminal residue" evidence="7">
    <location>
        <position position="1"/>
    </location>
</feature>
<keyword evidence="5" id="KW-0411">Iron-sulfur</keyword>
<evidence type="ECO:0000256" key="1">
    <source>
        <dbReference type="ARBA" id="ARBA00001966"/>
    </source>
</evidence>
<protein>
    <recommendedName>
        <fullName evidence="6">Radical SAM core domain-containing protein</fullName>
    </recommendedName>
</protein>
<organism evidence="7">
    <name type="scientific">marine sediment metagenome</name>
    <dbReference type="NCBI Taxonomy" id="412755"/>
    <lineage>
        <taxon>unclassified sequences</taxon>
        <taxon>metagenomes</taxon>
        <taxon>ecological metagenomes</taxon>
    </lineage>
</organism>
<dbReference type="InterPro" id="IPR006638">
    <property type="entry name" value="Elp3/MiaA/NifB-like_rSAM"/>
</dbReference>
<dbReference type="Gene3D" id="3.80.30.20">
    <property type="entry name" value="tm_1862 like domain"/>
    <property type="match status" value="1"/>
</dbReference>
<dbReference type="GO" id="GO:0051536">
    <property type="term" value="F:iron-sulfur cluster binding"/>
    <property type="evidence" value="ECO:0007669"/>
    <property type="project" value="UniProtKB-KW"/>
</dbReference>
<dbReference type="InterPro" id="IPR058240">
    <property type="entry name" value="rSAM_sf"/>
</dbReference>
<evidence type="ECO:0000256" key="5">
    <source>
        <dbReference type="ARBA" id="ARBA00023014"/>
    </source>
</evidence>
<dbReference type="SUPFAM" id="SSF102114">
    <property type="entry name" value="Radical SAM enzymes"/>
    <property type="match status" value="1"/>
</dbReference>
<dbReference type="InterPro" id="IPR007197">
    <property type="entry name" value="rSAM"/>
</dbReference>
<sequence length="272" mass="31779">CPYMCTYCSKSVFGNKLRVRDPVRFVDEIEYLHRHYNIKEFQIADDNFSFYYDHAMKICKEILKRNLKISWTLPNGVRADRMDSELLKQMKQSGCYYMAFGFEFGSSRILKIVKKSLDSEKAKQTVHTANKLGFITHGFFLMGHPEETLDDLILTQKLAISLPLDRISIGIPIPYPGSELFQYYLGEKNNNLLDFDWNYYKEGHSRLILKHLDLDALRKIIKQTTYRFYGNIHRILNFARKINNINLVGSILDGVFATVKIMLRTTGYSKLN</sequence>
<dbReference type="InterPro" id="IPR023404">
    <property type="entry name" value="rSAM_horseshoe"/>
</dbReference>
<feature type="domain" description="Radical SAM core" evidence="6">
    <location>
        <begin position="1"/>
        <end position="227"/>
    </location>
</feature>
<proteinExistence type="predicted"/>
<dbReference type="EMBL" id="BARU01019101">
    <property type="protein sequence ID" value="GAH48994.1"/>
    <property type="molecule type" value="Genomic_DNA"/>
</dbReference>
<evidence type="ECO:0000313" key="7">
    <source>
        <dbReference type="EMBL" id="GAH48994.1"/>
    </source>
</evidence>
<dbReference type="InterPro" id="IPR051198">
    <property type="entry name" value="BchE-like"/>
</dbReference>
<comment type="cofactor">
    <cofactor evidence="1">
        <name>[4Fe-4S] cluster</name>
        <dbReference type="ChEBI" id="CHEBI:49883"/>
    </cofactor>
</comment>
<dbReference type="AlphaFoldDB" id="X1H584"/>
<evidence type="ECO:0000259" key="6">
    <source>
        <dbReference type="PROSITE" id="PS51918"/>
    </source>
</evidence>
<dbReference type="PANTHER" id="PTHR43409">
    <property type="entry name" value="ANAEROBIC MAGNESIUM-PROTOPORPHYRIN IX MONOMETHYL ESTER CYCLASE-RELATED"/>
    <property type="match status" value="1"/>
</dbReference>
<dbReference type="SFLD" id="SFLDS00029">
    <property type="entry name" value="Radical_SAM"/>
    <property type="match status" value="1"/>
</dbReference>